<evidence type="ECO:0008006" key="3">
    <source>
        <dbReference type="Google" id="ProtNLM"/>
    </source>
</evidence>
<dbReference type="CDD" id="cd02513">
    <property type="entry name" value="CMP-NeuAc_Synthase"/>
    <property type="match status" value="1"/>
</dbReference>
<name>A0A1G2U200_9BACT</name>
<dbReference type="GO" id="GO:0008781">
    <property type="term" value="F:N-acylneuraminate cytidylyltransferase activity"/>
    <property type="evidence" value="ECO:0007669"/>
    <property type="project" value="TreeGrafter"/>
</dbReference>
<evidence type="ECO:0000313" key="1">
    <source>
        <dbReference type="EMBL" id="OHB03546.1"/>
    </source>
</evidence>
<feature type="non-terminal residue" evidence="1">
    <location>
        <position position="1"/>
    </location>
</feature>
<evidence type="ECO:0000313" key="2">
    <source>
        <dbReference type="Proteomes" id="UP000179283"/>
    </source>
</evidence>
<accession>A0A1G2U200</accession>
<dbReference type="AlphaFoldDB" id="A0A1G2U200"/>
<gene>
    <name evidence="1" type="ORF">A2920_02695</name>
</gene>
<dbReference type="EMBL" id="MHWD01000018">
    <property type="protein sequence ID" value="OHB03546.1"/>
    <property type="molecule type" value="Genomic_DNA"/>
</dbReference>
<dbReference type="InterPro" id="IPR003329">
    <property type="entry name" value="Cytidylyl_trans"/>
</dbReference>
<sequence>NLRGFCGKPLIAWSIISAKNSGLDRVIVTTDNEKIAEVARQYGAEVPFLRPSELAGDTVGVEPVLKHAYEWLRDNENYHADALMLLQSTSPLRQTFHIDDMIKIFKESNADSVVAVNETPANHTPYWTLTKDAKGKVSLWGGKSLKDMLVRRQDFPQKCYARNDLGYILKPSNLYEAKPNLYGDKVELYIAENAHKYEADINTPSEWEETELKFKRLISP</sequence>
<comment type="caution">
    <text evidence="1">The sequence shown here is derived from an EMBL/GenBank/DDBJ whole genome shotgun (WGS) entry which is preliminary data.</text>
</comment>
<protein>
    <recommendedName>
        <fullName evidence="3">Acylneuraminate cytidylyltransferase</fullName>
    </recommendedName>
</protein>
<dbReference type="InterPro" id="IPR029044">
    <property type="entry name" value="Nucleotide-diphossugar_trans"/>
</dbReference>
<reference evidence="1 2" key="1">
    <citation type="journal article" date="2016" name="Nat. Commun.">
        <title>Thousands of microbial genomes shed light on interconnected biogeochemical processes in an aquifer system.</title>
        <authorList>
            <person name="Anantharaman K."/>
            <person name="Brown C.T."/>
            <person name="Hug L.A."/>
            <person name="Sharon I."/>
            <person name="Castelle C.J."/>
            <person name="Probst A.J."/>
            <person name="Thomas B.C."/>
            <person name="Singh A."/>
            <person name="Wilkins M.J."/>
            <person name="Karaoz U."/>
            <person name="Brodie E.L."/>
            <person name="Williams K.H."/>
            <person name="Hubbard S.S."/>
            <person name="Banfield J.F."/>
        </authorList>
    </citation>
    <scope>NUCLEOTIDE SEQUENCE [LARGE SCALE GENOMIC DNA]</scope>
</reference>
<dbReference type="Proteomes" id="UP000179283">
    <property type="component" value="Unassembled WGS sequence"/>
</dbReference>
<dbReference type="PANTHER" id="PTHR21485:SF6">
    <property type="entry name" value="N-ACYLNEURAMINATE CYTIDYLYLTRANSFERASE-RELATED"/>
    <property type="match status" value="1"/>
</dbReference>
<organism evidence="1 2">
    <name type="scientific">Candidatus Zambryskibacteria bacterium RIFCSPLOWO2_01_FULL_43_17</name>
    <dbReference type="NCBI Taxonomy" id="1802760"/>
    <lineage>
        <taxon>Bacteria</taxon>
        <taxon>Candidatus Zambryskiibacteriota</taxon>
    </lineage>
</organism>
<dbReference type="SUPFAM" id="SSF53448">
    <property type="entry name" value="Nucleotide-diphospho-sugar transferases"/>
    <property type="match status" value="1"/>
</dbReference>
<dbReference type="InterPro" id="IPR050793">
    <property type="entry name" value="CMP-NeuNAc_synthase"/>
</dbReference>
<proteinExistence type="predicted"/>
<dbReference type="Pfam" id="PF02348">
    <property type="entry name" value="CTP_transf_3"/>
    <property type="match status" value="1"/>
</dbReference>
<dbReference type="Gene3D" id="3.90.550.10">
    <property type="entry name" value="Spore Coat Polysaccharide Biosynthesis Protein SpsA, Chain A"/>
    <property type="match status" value="1"/>
</dbReference>
<dbReference type="PANTHER" id="PTHR21485">
    <property type="entry name" value="HAD SUPERFAMILY MEMBERS CMAS AND KDSC"/>
    <property type="match status" value="1"/>
</dbReference>